<evidence type="ECO:0000313" key="2">
    <source>
        <dbReference type="Proteomes" id="UP000465866"/>
    </source>
</evidence>
<dbReference type="KEGG" id="mcoo:MCOO_44300"/>
<dbReference type="AlphaFoldDB" id="A0A7I7L234"/>
<organism evidence="1 2">
    <name type="scientific">Mycobacterium cookii</name>
    <dbReference type="NCBI Taxonomy" id="1775"/>
    <lineage>
        <taxon>Bacteria</taxon>
        <taxon>Bacillati</taxon>
        <taxon>Actinomycetota</taxon>
        <taxon>Actinomycetes</taxon>
        <taxon>Mycobacteriales</taxon>
        <taxon>Mycobacteriaceae</taxon>
        <taxon>Mycobacterium</taxon>
    </lineage>
</organism>
<dbReference type="EMBL" id="AP022569">
    <property type="protein sequence ID" value="BBX48415.1"/>
    <property type="molecule type" value="Genomic_DNA"/>
</dbReference>
<proteinExistence type="predicted"/>
<reference evidence="1 2" key="1">
    <citation type="journal article" date="2019" name="Emerg. Microbes Infect.">
        <title>Comprehensive subspecies identification of 175 nontuberculous mycobacteria species based on 7547 genomic profiles.</title>
        <authorList>
            <person name="Matsumoto Y."/>
            <person name="Kinjo T."/>
            <person name="Motooka D."/>
            <person name="Nabeya D."/>
            <person name="Jung N."/>
            <person name="Uechi K."/>
            <person name="Horii T."/>
            <person name="Iida T."/>
            <person name="Fujita J."/>
            <person name="Nakamura S."/>
        </authorList>
    </citation>
    <scope>NUCLEOTIDE SEQUENCE [LARGE SCALE GENOMIC DNA]</scope>
    <source>
        <strain evidence="1 2">JCM 12404</strain>
    </source>
</reference>
<sequence>MRADSRIDDRPALADLGVTDPDHVARSAKAWSADTGYSWAVCDVTTGELLAEVTLDPATGQIVDRARDGHLDAATAAVDSVRRFAAVVVVPERDS</sequence>
<name>A0A7I7L234_9MYCO</name>
<accession>A0A7I7L234</accession>
<protein>
    <submittedName>
        <fullName evidence="1">Uncharacterized protein</fullName>
    </submittedName>
</protein>
<evidence type="ECO:0000313" key="1">
    <source>
        <dbReference type="EMBL" id="BBX48415.1"/>
    </source>
</evidence>
<dbReference type="Proteomes" id="UP000465866">
    <property type="component" value="Chromosome"/>
</dbReference>
<gene>
    <name evidence="1" type="ORF">MCOO_44300</name>
</gene>
<keyword evidence="2" id="KW-1185">Reference proteome</keyword>